<accession>A0ABT2RQQ9</accession>
<sequence length="71" mass="7964">MSKTISLSVKKQNTTPTVRKVTMTAMLAAISYIMAFAEFSVPLMSDFLHCRERSHGDYGSDCKLFYSASYV</sequence>
<proteinExistence type="predicted"/>
<dbReference type="Proteomes" id="UP001652431">
    <property type="component" value="Unassembled WGS sequence"/>
</dbReference>
<dbReference type="EMBL" id="JAOQJU010000026">
    <property type="protein sequence ID" value="MCU6687760.1"/>
    <property type="molecule type" value="Genomic_DNA"/>
</dbReference>
<dbReference type="RefSeq" id="WP_158371573.1">
    <property type="nucleotide sequence ID" value="NZ_JAOQJU010000026.1"/>
</dbReference>
<gene>
    <name evidence="2" type="ORF">OCV99_14725</name>
</gene>
<keyword evidence="1" id="KW-0472">Membrane</keyword>
<reference evidence="2 3" key="1">
    <citation type="journal article" date="2021" name="ISME Commun">
        <title>Automated analysis of genomic sequences facilitates high-throughput and comprehensive description of bacteria.</title>
        <authorList>
            <person name="Hitch T.C.A."/>
        </authorList>
    </citation>
    <scope>NUCLEOTIDE SEQUENCE [LARGE SCALE GENOMIC DNA]</scope>
    <source>
        <strain evidence="2 3">Sanger_03</strain>
    </source>
</reference>
<evidence type="ECO:0000313" key="3">
    <source>
        <dbReference type="Proteomes" id="UP001652431"/>
    </source>
</evidence>
<name>A0ABT2RQQ9_9FIRM</name>
<keyword evidence="1" id="KW-1133">Transmembrane helix</keyword>
<organism evidence="2 3">
    <name type="scientific">Dorea acetigenes</name>
    <dbReference type="NCBI Taxonomy" id="2981787"/>
    <lineage>
        <taxon>Bacteria</taxon>
        <taxon>Bacillati</taxon>
        <taxon>Bacillota</taxon>
        <taxon>Clostridia</taxon>
        <taxon>Lachnospirales</taxon>
        <taxon>Lachnospiraceae</taxon>
        <taxon>Dorea</taxon>
    </lineage>
</organism>
<dbReference type="Gene3D" id="1.10.1760.20">
    <property type="match status" value="1"/>
</dbReference>
<feature type="transmembrane region" description="Helical" evidence="1">
    <location>
        <begin position="21"/>
        <end position="39"/>
    </location>
</feature>
<keyword evidence="1" id="KW-0812">Transmembrane</keyword>
<keyword evidence="3" id="KW-1185">Reference proteome</keyword>
<protein>
    <submittedName>
        <fullName evidence="2">Uncharacterized protein</fullName>
    </submittedName>
</protein>
<evidence type="ECO:0000313" key="2">
    <source>
        <dbReference type="EMBL" id="MCU6687760.1"/>
    </source>
</evidence>
<comment type="caution">
    <text evidence="2">The sequence shown here is derived from an EMBL/GenBank/DDBJ whole genome shotgun (WGS) entry which is preliminary data.</text>
</comment>
<evidence type="ECO:0000256" key="1">
    <source>
        <dbReference type="SAM" id="Phobius"/>
    </source>
</evidence>